<accession>A0A7W7IAG3</accession>
<dbReference type="EMBL" id="JACHMV010000001">
    <property type="protein sequence ID" value="MBB4773385.1"/>
    <property type="molecule type" value="Genomic_DNA"/>
</dbReference>
<dbReference type="Proteomes" id="UP000549343">
    <property type="component" value="Unassembled WGS sequence"/>
</dbReference>
<comment type="caution">
    <text evidence="1">The sequence shown here is derived from an EMBL/GenBank/DDBJ whole genome shotgun (WGS) entry which is preliminary data.</text>
</comment>
<dbReference type="AlphaFoldDB" id="A0A7W7IAG3"/>
<dbReference type="RefSeq" id="WP_268248585.1">
    <property type="nucleotide sequence ID" value="NZ_BAAAHD010000027.1"/>
</dbReference>
<name>A0A7W7IAG3_9ACTN</name>
<proteinExistence type="predicted"/>
<reference evidence="1 2" key="1">
    <citation type="submission" date="2020-08" db="EMBL/GenBank/DDBJ databases">
        <title>Sequencing the genomes of 1000 actinobacteria strains.</title>
        <authorList>
            <person name="Klenk H.-P."/>
        </authorList>
    </citation>
    <scope>NUCLEOTIDE SEQUENCE [LARGE SCALE GENOMIC DNA]</scope>
    <source>
        <strain evidence="1 2">DSM 44772</strain>
    </source>
</reference>
<sequence length="44" mass="5259">MRWDVWERGKTVLALYAQDDIPTYAHYDRLALGVWHADEWSPPE</sequence>
<protein>
    <submittedName>
        <fullName evidence="1">Uncharacterized protein</fullName>
    </submittedName>
</protein>
<organism evidence="1 2">
    <name type="scientific">Actinomadura livida</name>
    <dbReference type="NCBI Taxonomy" id="79909"/>
    <lineage>
        <taxon>Bacteria</taxon>
        <taxon>Bacillati</taxon>
        <taxon>Actinomycetota</taxon>
        <taxon>Actinomycetes</taxon>
        <taxon>Streptosporangiales</taxon>
        <taxon>Thermomonosporaceae</taxon>
        <taxon>Actinomadura</taxon>
    </lineage>
</organism>
<gene>
    <name evidence="1" type="ORF">F4557_001803</name>
</gene>
<evidence type="ECO:0000313" key="1">
    <source>
        <dbReference type="EMBL" id="MBB4773385.1"/>
    </source>
</evidence>
<evidence type="ECO:0000313" key="2">
    <source>
        <dbReference type="Proteomes" id="UP000549343"/>
    </source>
</evidence>